<proteinExistence type="predicted"/>
<gene>
    <name evidence="1" type="ORF">BaRGS_00021981</name>
</gene>
<dbReference type="Proteomes" id="UP001519460">
    <property type="component" value="Unassembled WGS sequence"/>
</dbReference>
<dbReference type="AlphaFoldDB" id="A0ABD0KII2"/>
<keyword evidence="2" id="KW-1185">Reference proteome</keyword>
<evidence type="ECO:0000313" key="1">
    <source>
        <dbReference type="EMBL" id="KAK7486834.1"/>
    </source>
</evidence>
<reference evidence="1 2" key="1">
    <citation type="journal article" date="2023" name="Sci. Data">
        <title>Genome assembly of the Korean intertidal mud-creeper Batillaria attramentaria.</title>
        <authorList>
            <person name="Patra A.K."/>
            <person name="Ho P.T."/>
            <person name="Jun S."/>
            <person name="Lee S.J."/>
            <person name="Kim Y."/>
            <person name="Won Y.J."/>
        </authorList>
    </citation>
    <scope>NUCLEOTIDE SEQUENCE [LARGE SCALE GENOMIC DNA]</scope>
    <source>
        <strain evidence="1">Wonlab-2016</strain>
    </source>
</reference>
<evidence type="ECO:0000313" key="2">
    <source>
        <dbReference type="Proteomes" id="UP001519460"/>
    </source>
</evidence>
<name>A0ABD0KII2_9CAEN</name>
<accession>A0ABD0KII2</accession>
<sequence length="123" mass="14011">MQNFKRTQQRASSTCTDKITISFDCVGIITRNQSQAIFPERINGHHSSTNHKRIIIRRSERTVILQKLRVARTLKLPIQTSDNGERQSRPGLGQPTPFAPLAWLTVVCISNTHLFFLRCIAII</sequence>
<dbReference type="EMBL" id="JACVVK020000173">
    <property type="protein sequence ID" value="KAK7486834.1"/>
    <property type="molecule type" value="Genomic_DNA"/>
</dbReference>
<organism evidence="1 2">
    <name type="scientific">Batillaria attramentaria</name>
    <dbReference type="NCBI Taxonomy" id="370345"/>
    <lineage>
        <taxon>Eukaryota</taxon>
        <taxon>Metazoa</taxon>
        <taxon>Spiralia</taxon>
        <taxon>Lophotrochozoa</taxon>
        <taxon>Mollusca</taxon>
        <taxon>Gastropoda</taxon>
        <taxon>Caenogastropoda</taxon>
        <taxon>Sorbeoconcha</taxon>
        <taxon>Cerithioidea</taxon>
        <taxon>Batillariidae</taxon>
        <taxon>Batillaria</taxon>
    </lineage>
</organism>
<protein>
    <submittedName>
        <fullName evidence="1">Uncharacterized protein</fullName>
    </submittedName>
</protein>
<comment type="caution">
    <text evidence="1">The sequence shown here is derived from an EMBL/GenBank/DDBJ whole genome shotgun (WGS) entry which is preliminary data.</text>
</comment>